<comment type="similarity">
    <text evidence="1 5 6">Belongs to the glutamine synthetase family.</text>
</comment>
<evidence type="ECO:0000313" key="9">
    <source>
        <dbReference type="Proteomes" id="UP001149140"/>
    </source>
</evidence>
<dbReference type="AlphaFoldDB" id="A0A9X3SAU6"/>
<keyword evidence="2" id="KW-0436">Ligase</keyword>
<accession>A0A9X3SAU6</accession>
<dbReference type="RefSeq" id="WP_270045665.1">
    <property type="nucleotide sequence ID" value="NZ_JAPDOD010000065.1"/>
</dbReference>
<dbReference type="InterPro" id="IPR008146">
    <property type="entry name" value="Gln_synth_cat_dom"/>
</dbReference>
<protein>
    <submittedName>
        <fullName evidence="8">Glutamine synthetase family protein</fullName>
    </submittedName>
</protein>
<name>A0A9X3SAU6_9ACTN</name>
<keyword evidence="9" id="KW-1185">Reference proteome</keyword>
<evidence type="ECO:0000256" key="2">
    <source>
        <dbReference type="ARBA" id="ARBA00022598"/>
    </source>
</evidence>
<dbReference type="SUPFAM" id="SSF54368">
    <property type="entry name" value="Glutamine synthetase, N-terminal domain"/>
    <property type="match status" value="1"/>
</dbReference>
<dbReference type="PANTHER" id="PTHR43785:SF2">
    <property type="entry name" value="TYPE-1 GLUTAMINE SYNTHETASE 1"/>
    <property type="match status" value="1"/>
</dbReference>
<evidence type="ECO:0000256" key="3">
    <source>
        <dbReference type="ARBA" id="ARBA00022741"/>
    </source>
</evidence>
<organism evidence="8 9">
    <name type="scientific">Solirubrobacter ginsenosidimutans</name>
    <dbReference type="NCBI Taxonomy" id="490573"/>
    <lineage>
        <taxon>Bacteria</taxon>
        <taxon>Bacillati</taxon>
        <taxon>Actinomycetota</taxon>
        <taxon>Thermoleophilia</taxon>
        <taxon>Solirubrobacterales</taxon>
        <taxon>Solirubrobacteraceae</taxon>
        <taxon>Solirubrobacter</taxon>
    </lineage>
</organism>
<dbReference type="GO" id="GO:0006542">
    <property type="term" value="P:glutamine biosynthetic process"/>
    <property type="evidence" value="ECO:0007669"/>
    <property type="project" value="InterPro"/>
</dbReference>
<evidence type="ECO:0000256" key="5">
    <source>
        <dbReference type="PROSITE-ProRule" id="PRU01331"/>
    </source>
</evidence>
<keyword evidence="3" id="KW-0547">Nucleotide-binding</keyword>
<dbReference type="InterPro" id="IPR008147">
    <property type="entry name" value="Gln_synt_N"/>
</dbReference>
<dbReference type="PROSITE" id="PS51987">
    <property type="entry name" value="GS_CATALYTIC"/>
    <property type="match status" value="1"/>
</dbReference>
<evidence type="ECO:0000256" key="6">
    <source>
        <dbReference type="RuleBase" id="RU000384"/>
    </source>
</evidence>
<proteinExistence type="inferred from homology"/>
<evidence type="ECO:0000313" key="8">
    <source>
        <dbReference type="EMBL" id="MDA0166408.1"/>
    </source>
</evidence>
<dbReference type="Pfam" id="PF16952">
    <property type="entry name" value="Gln-synt_N_2"/>
    <property type="match status" value="1"/>
</dbReference>
<sequence>MNADKIARLAHDQGLRLVRFLWCGNDGTIRAKASGRAGLEGRLERGIGVTTGMQVMNSLDQLQHVAGMGPVGEYRLIPALDTFRVLPYAPFTGAVLTDHHGLDGEPAEVCQRSFLKRMEARLAERGLNLRAGFENEFTLAKRNEKDRTVHPLDSGLCFSTISTTASQHYADALVAALEAQRIPVDQYYAELGHGQQEISTAHAPALQAADEQVLVRETIRGVAKSRELIEKLKVELTASLAPKPWIDQAGNGTHVHFSLWEGDRNRFYDEGLSDLALAFIAGVLEHLPGLCGLTAPSFNSYRRIAPGTWSGAYTCWGLDNREAPIRVASTFTGAEEATTNAELKSCDATCNPYLALGGLIAAGLDGIQRGLELPEPVEQDPAGLTDGERARRGIAPLPANQAEALDALARDAVLTEALGPVLTESYLAVRRSEWMAYSAGDAAFEFQGHFEKY</sequence>
<dbReference type="GO" id="GO:0004356">
    <property type="term" value="F:glutamine synthetase activity"/>
    <property type="evidence" value="ECO:0007669"/>
    <property type="project" value="InterPro"/>
</dbReference>
<dbReference type="GO" id="GO:0005524">
    <property type="term" value="F:ATP binding"/>
    <property type="evidence" value="ECO:0007669"/>
    <property type="project" value="UniProtKB-KW"/>
</dbReference>
<dbReference type="SUPFAM" id="SSF55931">
    <property type="entry name" value="Glutamine synthetase/guanido kinase"/>
    <property type="match status" value="1"/>
</dbReference>
<dbReference type="InterPro" id="IPR036651">
    <property type="entry name" value="Gln_synt_N_sf"/>
</dbReference>
<dbReference type="EMBL" id="JAPDOD010000065">
    <property type="protein sequence ID" value="MDA0166408.1"/>
    <property type="molecule type" value="Genomic_DNA"/>
</dbReference>
<evidence type="ECO:0000259" key="7">
    <source>
        <dbReference type="PROSITE" id="PS51987"/>
    </source>
</evidence>
<dbReference type="InterPro" id="IPR014746">
    <property type="entry name" value="Gln_synth/guanido_kin_cat_dom"/>
</dbReference>
<reference evidence="8" key="1">
    <citation type="submission" date="2022-10" db="EMBL/GenBank/DDBJ databases">
        <title>The WGS of Solirubrobacter ginsenosidimutans DSM 21036.</title>
        <authorList>
            <person name="Jiang Z."/>
        </authorList>
    </citation>
    <scope>NUCLEOTIDE SEQUENCE</scope>
    <source>
        <strain evidence="8">DSM 21036</strain>
    </source>
</reference>
<dbReference type="Proteomes" id="UP001149140">
    <property type="component" value="Unassembled WGS sequence"/>
</dbReference>
<feature type="domain" description="GS catalytic" evidence="7">
    <location>
        <begin position="111"/>
        <end position="453"/>
    </location>
</feature>
<dbReference type="Gene3D" id="3.30.590.10">
    <property type="entry name" value="Glutamine synthetase/guanido kinase, catalytic domain"/>
    <property type="match status" value="1"/>
</dbReference>
<dbReference type="Gene3D" id="3.10.20.70">
    <property type="entry name" value="Glutamine synthetase, N-terminal domain"/>
    <property type="match status" value="1"/>
</dbReference>
<keyword evidence="4" id="KW-0067">ATP-binding</keyword>
<comment type="caution">
    <text evidence="8">The sequence shown here is derived from an EMBL/GenBank/DDBJ whole genome shotgun (WGS) entry which is preliminary data.</text>
</comment>
<dbReference type="SMART" id="SM01230">
    <property type="entry name" value="Gln-synt_C"/>
    <property type="match status" value="1"/>
</dbReference>
<evidence type="ECO:0000256" key="1">
    <source>
        <dbReference type="ARBA" id="ARBA00009897"/>
    </source>
</evidence>
<dbReference type="PANTHER" id="PTHR43785">
    <property type="entry name" value="GAMMA-GLUTAMYLPUTRESCINE SYNTHETASE"/>
    <property type="match status" value="1"/>
</dbReference>
<dbReference type="Pfam" id="PF00120">
    <property type="entry name" value="Gln-synt_C"/>
    <property type="match status" value="1"/>
</dbReference>
<evidence type="ECO:0000256" key="4">
    <source>
        <dbReference type="ARBA" id="ARBA00022840"/>
    </source>
</evidence>
<gene>
    <name evidence="8" type="ORF">OM076_39455</name>
</gene>